<dbReference type="EMBL" id="CP045903">
    <property type="protein sequence ID" value="QQP39358.1"/>
    <property type="molecule type" value="Genomic_DNA"/>
</dbReference>
<keyword evidence="4" id="KW-1185">Reference proteome</keyword>
<reference evidence="4" key="1">
    <citation type="submission" date="2021-01" db="EMBL/GenBank/DDBJ databases">
        <title>Caligus Genome Assembly.</title>
        <authorList>
            <person name="Gallardo-Escarate C."/>
        </authorList>
    </citation>
    <scope>NUCLEOTIDE SEQUENCE [LARGE SCALE GENOMIC DNA]</scope>
</reference>
<protein>
    <submittedName>
        <fullName evidence="3">Uncharacterized protein</fullName>
    </submittedName>
</protein>
<dbReference type="Pfam" id="PF13384">
    <property type="entry name" value="HTH_23"/>
    <property type="match status" value="1"/>
</dbReference>
<dbReference type="Gene3D" id="1.10.10.10">
    <property type="entry name" value="Winged helix-like DNA-binding domain superfamily/Winged helix DNA-binding domain"/>
    <property type="match status" value="1"/>
</dbReference>
<dbReference type="Proteomes" id="UP000595437">
    <property type="component" value="Chromosome 14"/>
</dbReference>
<evidence type="ECO:0000256" key="2">
    <source>
        <dbReference type="SAM" id="MobiDB-lite"/>
    </source>
</evidence>
<proteinExistence type="predicted"/>
<organism evidence="3 4">
    <name type="scientific">Caligus rogercresseyi</name>
    <name type="common">Sea louse</name>
    <dbReference type="NCBI Taxonomy" id="217165"/>
    <lineage>
        <taxon>Eukaryota</taxon>
        <taxon>Metazoa</taxon>
        <taxon>Ecdysozoa</taxon>
        <taxon>Arthropoda</taxon>
        <taxon>Crustacea</taxon>
        <taxon>Multicrustacea</taxon>
        <taxon>Hexanauplia</taxon>
        <taxon>Copepoda</taxon>
        <taxon>Siphonostomatoida</taxon>
        <taxon>Caligidae</taxon>
        <taxon>Caligus</taxon>
    </lineage>
</organism>
<feature type="region of interest" description="Disordered" evidence="2">
    <location>
        <begin position="47"/>
        <end position="75"/>
    </location>
</feature>
<gene>
    <name evidence="3" type="ORF">FKW44_020220</name>
</gene>
<dbReference type="SUPFAM" id="SSF46689">
    <property type="entry name" value="Homeodomain-like"/>
    <property type="match status" value="1"/>
</dbReference>
<dbReference type="InterPro" id="IPR036397">
    <property type="entry name" value="RNaseH_sf"/>
</dbReference>
<dbReference type="InterPro" id="IPR009057">
    <property type="entry name" value="Homeodomain-like_sf"/>
</dbReference>
<evidence type="ECO:0000256" key="1">
    <source>
        <dbReference type="ARBA" id="ARBA00004123"/>
    </source>
</evidence>
<evidence type="ECO:0000313" key="3">
    <source>
        <dbReference type="EMBL" id="QQP39358.1"/>
    </source>
</evidence>
<dbReference type="GO" id="GO:0005634">
    <property type="term" value="C:nucleus"/>
    <property type="evidence" value="ECO:0007669"/>
    <property type="project" value="UniProtKB-SubCell"/>
</dbReference>
<name>A0A7T8GWX5_CALRO</name>
<evidence type="ECO:0000313" key="4">
    <source>
        <dbReference type="Proteomes" id="UP000595437"/>
    </source>
</evidence>
<feature type="region of interest" description="Disordered" evidence="2">
    <location>
        <begin position="120"/>
        <end position="139"/>
    </location>
</feature>
<feature type="non-terminal residue" evidence="3">
    <location>
        <position position="1"/>
    </location>
</feature>
<comment type="subcellular location">
    <subcellularLocation>
        <location evidence="1">Nucleus</location>
    </subcellularLocation>
</comment>
<accession>A0A7T8GWX5</accession>
<dbReference type="OrthoDB" id="25402at2759"/>
<feature type="compositionally biased region" description="Polar residues" evidence="2">
    <location>
        <begin position="120"/>
        <end position="133"/>
    </location>
</feature>
<dbReference type="AlphaFoldDB" id="A0A7T8GWX5"/>
<sequence length="139" mass="15975">MEQTRRDTVIELLCAGHRPTAIIKLLKYPRRTVYDITKKWEESGMSKRYEHRPGMTGSSQEVHQGDTHAHPRKKAWGPPVVVPWMDSVASGTPYIFQQDSAPIHKAKFVQSWLRKNVPNFSDVNSWPPNSPDLSPSDYY</sequence>
<dbReference type="InterPro" id="IPR036388">
    <property type="entry name" value="WH-like_DNA-bd_sf"/>
</dbReference>
<dbReference type="Gene3D" id="3.30.420.10">
    <property type="entry name" value="Ribonuclease H-like superfamily/Ribonuclease H"/>
    <property type="match status" value="1"/>
</dbReference>
<dbReference type="GO" id="GO:0003676">
    <property type="term" value="F:nucleic acid binding"/>
    <property type="evidence" value="ECO:0007669"/>
    <property type="project" value="InterPro"/>
</dbReference>